<feature type="domain" description="Plastocyanin-like" evidence="20">
    <location>
        <begin position="364"/>
        <end position="499"/>
    </location>
</feature>
<dbReference type="CDD" id="cd13899">
    <property type="entry name" value="CuRO_3_Fet3p"/>
    <property type="match status" value="1"/>
</dbReference>
<protein>
    <submittedName>
        <fullName evidence="22">Iron transport multicopper oxidase FET3</fullName>
    </submittedName>
</protein>
<dbReference type="GO" id="GO:0033573">
    <property type="term" value="C:high-affinity iron permease complex"/>
    <property type="evidence" value="ECO:0007669"/>
    <property type="project" value="TreeGrafter"/>
</dbReference>
<dbReference type="FunFam" id="2.60.40.420:FF:000025">
    <property type="entry name" value="FET5p Multicopper oxidase"/>
    <property type="match status" value="1"/>
</dbReference>
<keyword evidence="9 17" id="KW-1133">Transmembrane helix</keyword>
<accession>A0A9P8V302</accession>
<dbReference type="InterPro" id="IPR011706">
    <property type="entry name" value="Cu-oxidase_C"/>
</dbReference>
<evidence type="ECO:0000256" key="11">
    <source>
        <dbReference type="ARBA" id="ARBA00023004"/>
    </source>
</evidence>
<dbReference type="SUPFAM" id="SSF49503">
    <property type="entry name" value="Cupredoxins"/>
    <property type="match status" value="3"/>
</dbReference>
<keyword evidence="8" id="KW-0677">Repeat</keyword>
<evidence type="ECO:0000256" key="12">
    <source>
        <dbReference type="ARBA" id="ARBA00023008"/>
    </source>
</evidence>
<keyword evidence="10" id="KW-0560">Oxidoreductase</keyword>
<keyword evidence="2" id="KW-0813">Transport</keyword>
<dbReference type="InterPro" id="IPR033138">
    <property type="entry name" value="Cu_oxidase_CS"/>
</dbReference>
<dbReference type="GO" id="GO:0033215">
    <property type="term" value="P:reductive iron assimilation"/>
    <property type="evidence" value="ECO:0007669"/>
    <property type="project" value="TreeGrafter"/>
</dbReference>
<evidence type="ECO:0000256" key="2">
    <source>
        <dbReference type="ARBA" id="ARBA00022448"/>
    </source>
</evidence>
<dbReference type="EMBL" id="JAGSXJ010000030">
    <property type="protein sequence ID" value="KAH6670366.1"/>
    <property type="molecule type" value="Genomic_DNA"/>
</dbReference>
<keyword evidence="13" id="KW-0406">Ion transport</keyword>
<feature type="signal peptide" evidence="18">
    <location>
        <begin position="1"/>
        <end position="23"/>
    </location>
</feature>
<evidence type="ECO:0000256" key="5">
    <source>
        <dbReference type="ARBA" id="ARBA00022692"/>
    </source>
</evidence>
<dbReference type="InterPro" id="IPR011707">
    <property type="entry name" value="Cu-oxidase-like_N"/>
</dbReference>
<keyword evidence="3" id="KW-1003">Cell membrane</keyword>
<organism evidence="22 23">
    <name type="scientific">Plectosphaerella plurivora</name>
    <dbReference type="NCBI Taxonomy" id="936078"/>
    <lineage>
        <taxon>Eukaryota</taxon>
        <taxon>Fungi</taxon>
        <taxon>Dikarya</taxon>
        <taxon>Ascomycota</taxon>
        <taxon>Pezizomycotina</taxon>
        <taxon>Sordariomycetes</taxon>
        <taxon>Hypocreomycetidae</taxon>
        <taxon>Glomerellales</taxon>
        <taxon>Plectosphaerellaceae</taxon>
        <taxon>Plectosphaerella</taxon>
    </lineage>
</organism>
<name>A0A9P8V302_9PEZI</name>
<evidence type="ECO:0000256" key="16">
    <source>
        <dbReference type="ARBA" id="ARBA00037814"/>
    </source>
</evidence>
<evidence type="ECO:0000256" key="18">
    <source>
        <dbReference type="SAM" id="SignalP"/>
    </source>
</evidence>
<evidence type="ECO:0000256" key="15">
    <source>
        <dbReference type="ARBA" id="ARBA00023180"/>
    </source>
</evidence>
<keyword evidence="5 17" id="KW-0812">Transmembrane</keyword>
<dbReference type="InterPro" id="IPR044130">
    <property type="entry name" value="CuRO_2_Fet3-like"/>
</dbReference>
<evidence type="ECO:0000256" key="14">
    <source>
        <dbReference type="ARBA" id="ARBA00023136"/>
    </source>
</evidence>
<keyword evidence="6" id="KW-0479">Metal-binding</keyword>
<dbReference type="GO" id="GO:0004322">
    <property type="term" value="F:ferroxidase activity"/>
    <property type="evidence" value="ECO:0007669"/>
    <property type="project" value="TreeGrafter"/>
</dbReference>
<comment type="similarity">
    <text evidence="1">Belongs to the multicopper oxidase family.</text>
</comment>
<dbReference type="Gene3D" id="2.60.40.420">
    <property type="entry name" value="Cupredoxins - blue copper proteins"/>
    <property type="match status" value="3"/>
</dbReference>
<dbReference type="CDD" id="cd13877">
    <property type="entry name" value="CuRO_2_Fet3p_like"/>
    <property type="match status" value="1"/>
</dbReference>
<dbReference type="OrthoDB" id="2121828at2759"/>
<dbReference type="Pfam" id="PF00394">
    <property type="entry name" value="Cu-oxidase"/>
    <property type="match status" value="1"/>
</dbReference>
<dbReference type="AlphaFoldDB" id="A0A9P8V302"/>
<dbReference type="Proteomes" id="UP000770015">
    <property type="component" value="Unassembled WGS sequence"/>
</dbReference>
<dbReference type="FunFam" id="2.60.40.420:FF:000022">
    <property type="entry name" value="FET5p Multicopper oxidase"/>
    <property type="match status" value="1"/>
</dbReference>
<feature type="domain" description="Plastocyanin-like" evidence="21">
    <location>
        <begin position="32"/>
        <end position="148"/>
    </location>
</feature>
<dbReference type="GO" id="GO:0010106">
    <property type="term" value="P:cellular response to iron ion starvation"/>
    <property type="evidence" value="ECO:0007669"/>
    <property type="project" value="TreeGrafter"/>
</dbReference>
<evidence type="ECO:0000259" key="20">
    <source>
        <dbReference type="Pfam" id="PF07731"/>
    </source>
</evidence>
<keyword evidence="12" id="KW-0186">Copper</keyword>
<evidence type="ECO:0000256" key="13">
    <source>
        <dbReference type="ARBA" id="ARBA00023065"/>
    </source>
</evidence>
<keyword evidence="23" id="KW-1185">Reference proteome</keyword>
<evidence type="ECO:0000313" key="22">
    <source>
        <dbReference type="EMBL" id="KAH6670366.1"/>
    </source>
</evidence>
<keyword evidence="11" id="KW-0408">Iron</keyword>
<evidence type="ECO:0000256" key="1">
    <source>
        <dbReference type="ARBA" id="ARBA00010609"/>
    </source>
</evidence>
<sequence length="589" mass="64328">MLGSSRFACLAAGLAAVLGSAQAATIHHDFTVGWVTANPDGAFDRPTIGVNGQWPLPLISANVGDRLILNVHNDLGNASTSIHFHGLFQNGTNYMDGAVGVTQCAIPPGSSFVYDFKFDQPGTYWYHAHNDGQYPEGLRGPVVVHDPNGPYEGKYDEEVVITLSDWYHQPVQTLLKQFISVENPTGAEPVPQAALMNDTQNLQVNVKPDQTYLVRFVNIGAFAAHYLWIEGHEMRIVEVDGVWVDEAPAERLYIAAAQRYSVLVTTKADASKNFAIVSAMDEELFDVIPEDQNSNVTGWLVYDSAKPLPKPLDVDELEAFDDFTLKPVDRQGLFPEPDMSFTLDVKMDNLGDGANYAFFNDLTYVAPKVPSLYSALTVGKEHAANPRVYGTNTISHVLNHNEVIQIVLNNGDDGTHPFHLHGHNFQLVHRSEEDAGVFIDDESVKLPQVPMRRDTVLVRGNGNLVIRFRADNPGVWLFHCHIEWHMDQGLIATIIEAPAQIQALSIPGDHLAACDAGKTPSRGNAAGNTKDVLDLTGENRQPAPLPEGFTAKGYIALIASVVSAFIGLGTIAWYGTIGMGPKDEGEESQ</sequence>
<evidence type="ECO:0000256" key="17">
    <source>
        <dbReference type="SAM" id="Phobius"/>
    </source>
</evidence>
<dbReference type="InterPro" id="IPR045087">
    <property type="entry name" value="Cu-oxidase_fam"/>
</dbReference>
<dbReference type="PROSITE" id="PS00079">
    <property type="entry name" value="MULTICOPPER_OXIDASE1"/>
    <property type="match status" value="1"/>
</dbReference>
<dbReference type="FunFam" id="2.60.40.420:FF:000024">
    <property type="entry name" value="FET5p Multicopper oxidase"/>
    <property type="match status" value="1"/>
</dbReference>
<keyword evidence="15" id="KW-0325">Glycoprotein</keyword>
<keyword evidence="4" id="KW-0410">Iron transport</keyword>
<dbReference type="InterPro" id="IPR002355">
    <property type="entry name" value="Cu_oxidase_Cu_BS"/>
</dbReference>
<feature type="chain" id="PRO_5040497932" evidence="18">
    <location>
        <begin position="24"/>
        <end position="589"/>
    </location>
</feature>
<keyword evidence="7 18" id="KW-0732">Signal</keyword>
<comment type="subcellular location">
    <subcellularLocation>
        <location evidence="16">Cell membrane</location>
        <topology evidence="16">Single-pass type I membrane protein</topology>
        <orientation evidence="16">Extracellular side</orientation>
    </subcellularLocation>
</comment>
<evidence type="ECO:0000313" key="23">
    <source>
        <dbReference type="Proteomes" id="UP000770015"/>
    </source>
</evidence>
<evidence type="ECO:0000256" key="6">
    <source>
        <dbReference type="ARBA" id="ARBA00022723"/>
    </source>
</evidence>
<evidence type="ECO:0000256" key="8">
    <source>
        <dbReference type="ARBA" id="ARBA00022737"/>
    </source>
</evidence>
<dbReference type="PANTHER" id="PTHR11709">
    <property type="entry name" value="MULTI-COPPER OXIDASE"/>
    <property type="match status" value="1"/>
</dbReference>
<proteinExistence type="inferred from homology"/>
<feature type="transmembrane region" description="Helical" evidence="17">
    <location>
        <begin position="554"/>
        <end position="574"/>
    </location>
</feature>
<dbReference type="Pfam" id="PF07732">
    <property type="entry name" value="Cu-oxidase_3"/>
    <property type="match status" value="1"/>
</dbReference>
<dbReference type="GO" id="GO:0005507">
    <property type="term" value="F:copper ion binding"/>
    <property type="evidence" value="ECO:0007669"/>
    <property type="project" value="InterPro"/>
</dbReference>
<evidence type="ECO:0000259" key="21">
    <source>
        <dbReference type="Pfam" id="PF07732"/>
    </source>
</evidence>
<evidence type="ECO:0000259" key="19">
    <source>
        <dbReference type="Pfam" id="PF00394"/>
    </source>
</evidence>
<keyword evidence="14 17" id="KW-0472">Membrane</keyword>
<dbReference type="Pfam" id="PF07731">
    <property type="entry name" value="Cu-oxidase_2"/>
    <property type="match status" value="1"/>
</dbReference>
<evidence type="ECO:0000256" key="3">
    <source>
        <dbReference type="ARBA" id="ARBA00022475"/>
    </source>
</evidence>
<dbReference type="CDD" id="cd13851">
    <property type="entry name" value="CuRO_1_Fet3p"/>
    <property type="match status" value="1"/>
</dbReference>
<reference evidence="22" key="1">
    <citation type="journal article" date="2021" name="Nat. Commun.">
        <title>Genetic determinants of endophytism in the Arabidopsis root mycobiome.</title>
        <authorList>
            <person name="Mesny F."/>
            <person name="Miyauchi S."/>
            <person name="Thiergart T."/>
            <person name="Pickel B."/>
            <person name="Atanasova L."/>
            <person name="Karlsson M."/>
            <person name="Huettel B."/>
            <person name="Barry K.W."/>
            <person name="Haridas S."/>
            <person name="Chen C."/>
            <person name="Bauer D."/>
            <person name="Andreopoulos W."/>
            <person name="Pangilinan J."/>
            <person name="LaButti K."/>
            <person name="Riley R."/>
            <person name="Lipzen A."/>
            <person name="Clum A."/>
            <person name="Drula E."/>
            <person name="Henrissat B."/>
            <person name="Kohler A."/>
            <person name="Grigoriev I.V."/>
            <person name="Martin F.M."/>
            <person name="Hacquard S."/>
        </authorList>
    </citation>
    <scope>NUCLEOTIDE SEQUENCE</scope>
    <source>
        <strain evidence="22">MPI-SDFR-AT-0117</strain>
    </source>
</reference>
<feature type="domain" description="Plastocyanin-like" evidence="19">
    <location>
        <begin position="157"/>
        <end position="304"/>
    </location>
</feature>
<dbReference type="PROSITE" id="PS00080">
    <property type="entry name" value="MULTICOPPER_OXIDASE2"/>
    <property type="match status" value="1"/>
</dbReference>
<dbReference type="InterPro" id="IPR008972">
    <property type="entry name" value="Cupredoxin"/>
</dbReference>
<dbReference type="InterPro" id="IPR001117">
    <property type="entry name" value="Cu-oxidase_2nd"/>
</dbReference>
<comment type="caution">
    <text evidence="22">The sequence shown here is derived from an EMBL/GenBank/DDBJ whole genome shotgun (WGS) entry which is preliminary data.</text>
</comment>
<gene>
    <name evidence="22" type="ORF">F5X68DRAFT_278947</name>
</gene>
<evidence type="ECO:0000256" key="9">
    <source>
        <dbReference type="ARBA" id="ARBA00022989"/>
    </source>
</evidence>
<dbReference type="PANTHER" id="PTHR11709:SF361">
    <property type="entry name" value="IRON TRANSPORT MULTICOPPER OXIDASE FET3"/>
    <property type="match status" value="1"/>
</dbReference>
<evidence type="ECO:0000256" key="4">
    <source>
        <dbReference type="ARBA" id="ARBA00022496"/>
    </source>
</evidence>
<evidence type="ECO:0000256" key="10">
    <source>
        <dbReference type="ARBA" id="ARBA00023002"/>
    </source>
</evidence>
<evidence type="ECO:0000256" key="7">
    <source>
        <dbReference type="ARBA" id="ARBA00022729"/>
    </source>
</evidence>